<proteinExistence type="predicted"/>
<dbReference type="EMBL" id="LR798380">
    <property type="protein sequence ID" value="CAB5228041.1"/>
    <property type="molecule type" value="Genomic_DNA"/>
</dbReference>
<reference evidence="2" key="1">
    <citation type="submission" date="2020-05" db="EMBL/GenBank/DDBJ databases">
        <authorList>
            <person name="Chiriac C."/>
            <person name="Salcher M."/>
            <person name="Ghai R."/>
            <person name="Kavagutti S V."/>
        </authorList>
    </citation>
    <scope>NUCLEOTIDE SEQUENCE</scope>
</reference>
<dbReference type="EMBL" id="LR796948">
    <property type="protein sequence ID" value="CAB4177292.1"/>
    <property type="molecule type" value="Genomic_DNA"/>
</dbReference>
<dbReference type="EMBL" id="LR797287">
    <property type="protein sequence ID" value="CAB4199511.1"/>
    <property type="molecule type" value="Genomic_DNA"/>
</dbReference>
<dbReference type="EMBL" id="LR797391">
    <property type="protein sequence ID" value="CAB4212721.1"/>
    <property type="molecule type" value="Genomic_DNA"/>
</dbReference>
<evidence type="ECO:0000313" key="4">
    <source>
        <dbReference type="EMBL" id="CAB5228041.1"/>
    </source>
</evidence>
<protein>
    <submittedName>
        <fullName evidence="2">Uncharacterized protein</fullName>
    </submittedName>
</protein>
<evidence type="ECO:0000313" key="1">
    <source>
        <dbReference type="EMBL" id="CAB4177292.1"/>
    </source>
</evidence>
<name>A0A6J5RZY2_9CAUD</name>
<evidence type="ECO:0000313" key="3">
    <source>
        <dbReference type="EMBL" id="CAB4212721.1"/>
    </source>
</evidence>
<accession>A0A6J5RZY2</accession>
<evidence type="ECO:0000313" key="2">
    <source>
        <dbReference type="EMBL" id="CAB4199511.1"/>
    </source>
</evidence>
<sequence>MSDVDLPPDNFTLNILEWLQFEIYPGLLQEPWTARAEAVWVAGDRGFIGLWATGYARELAPPERLEACRQELYRRIYAVKFPATPPSPPPPKPPLPGPIGHRRVVGQLRRQGQVFSDDAGLILPMFWHFGEAFSAFVRRPDEVRAELDDIEATGYHGIRFWDVLGYYDQNRPGDPNTWSAWAGKEVTPVAFTAFSGRRIAATADYYAQLEGFLRECRNRGLVVHHSRGDMNAWSWEQITQHAARVGDVQRAVGVQTIAINEACNEAWQNGVPEPVRLKTIIERINNRAALSGSSAADDNYGGELPESVERFTKAIGMDVHVVHGYRGGESMNRIGHIHALGYETLPAAGVPGWQGEPAGPGDGVSVGREEHPEALCLMGAMALCTRQAYVGMSGHGVFWRGPMAAMTAYRELARVPALLPADIMTWPHIIHGGNTFARRGRVFVAHPGGDAPGPVYRADHILHDDGRFVALIYGGPGTYRVPVEQSFEGEIITPHTSERHPFSGQAGQLLDIAFERGRLVVGRVR</sequence>
<organism evidence="2">
    <name type="scientific">uncultured Caudovirales phage</name>
    <dbReference type="NCBI Taxonomy" id="2100421"/>
    <lineage>
        <taxon>Viruses</taxon>
        <taxon>Duplodnaviria</taxon>
        <taxon>Heunggongvirae</taxon>
        <taxon>Uroviricota</taxon>
        <taxon>Caudoviricetes</taxon>
        <taxon>Peduoviridae</taxon>
        <taxon>Maltschvirus</taxon>
        <taxon>Maltschvirus maltsch</taxon>
    </lineage>
</organism>
<gene>
    <name evidence="2" type="ORF">UFOVP1331_54</name>
    <name evidence="3" type="ORF">UFOVP1442_21</name>
    <name evidence="4" type="ORF">UFOVP1535_30</name>
    <name evidence="1" type="ORF">UFOVP998_5</name>
</gene>